<dbReference type="EMBL" id="KF307330">
    <property type="protein sequence ID" value="AHA50811.1"/>
    <property type="molecule type" value="mRNA"/>
</dbReference>
<dbReference type="GeneID" id="123166407"/>
<accession>A0A1Z1AVN8</accession>
<reference evidence="2" key="1">
    <citation type="submission" date="2013-06" db="EMBL/GenBank/DDBJ databases">
        <authorList>
            <person name="Ely B."/>
            <person name="Gibbs W."/>
        </authorList>
    </citation>
    <scope>NUCLEOTIDE SEQUENCE</scope>
</reference>
<dbReference type="AlphaFoldDB" id="A0A1Z1AVN8"/>
<name>A0A1Z1AVN8_WHEAT</name>
<organism evidence="2">
    <name type="scientific">Triticum aestivum</name>
    <name type="common">Wheat</name>
    <dbReference type="NCBI Taxonomy" id="4565"/>
    <lineage>
        <taxon>Eukaryota</taxon>
        <taxon>Viridiplantae</taxon>
        <taxon>Streptophyta</taxon>
        <taxon>Embryophyta</taxon>
        <taxon>Tracheophyta</taxon>
        <taxon>Spermatophyta</taxon>
        <taxon>Magnoliopsida</taxon>
        <taxon>Liliopsida</taxon>
        <taxon>Poales</taxon>
        <taxon>Poaceae</taxon>
        <taxon>BOP clade</taxon>
        <taxon>Pooideae</taxon>
        <taxon>Triticodae</taxon>
        <taxon>Triticeae</taxon>
        <taxon>Triticinae</taxon>
        <taxon>Triticum</taxon>
    </lineage>
</organism>
<keyword evidence="1" id="KW-0732">Signal</keyword>
<evidence type="ECO:0000256" key="1">
    <source>
        <dbReference type="SAM" id="SignalP"/>
    </source>
</evidence>
<evidence type="ECO:0000313" key="2">
    <source>
        <dbReference type="EMBL" id="AHA50811.1"/>
    </source>
</evidence>
<dbReference type="Gramene" id="TraesPARA_EIv1.0_2516680.1">
    <property type="protein sequence ID" value="TraesPARA_EIv1.0_2516680.1.CDS1"/>
    <property type="gene ID" value="TraesPARA_EIv1.0_2516680"/>
</dbReference>
<feature type="chain" id="PRO_5012147764" evidence="1">
    <location>
        <begin position="29"/>
        <end position="75"/>
    </location>
</feature>
<dbReference type="RefSeq" id="XP_044440138.1">
    <property type="nucleotide sequence ID" value="XM_044584203.1"/>
</dbReference>
<protein>
    <submittedName>
        <fullName evidence="2">Salt stress protein 8</fullName>
    </submittedName>
</protein>
<dbReference type="KEGG" id="taes:123166407"/>
<proteinExistence type="evidence at transcript level"/>
<sequence length="75" mass="7460">MAAPALKFTAFVLLAALCAAALAPAASGQPTNALETCIGRCGCVPCPKGKVCIAVCTPPPPCEARCRCTYSGTGC</sequence>
<feature type="signal peptide" evidence="1">
    <location>
        <begin position="1"/>
        <end position="28"/>
    </location>
</feature>